<gene>
    <name evidence="8" type="primary">nhmB</name>
</gene>
<comment type="function">
    <text evidence="1 5">NHase catalyzes the hydration of various nitrile compounds to the corresponding amides.</text>
</comment>
<reference evidence="8" key="1">
    <citation type="submission" date="2018-05" db="EMBL/GenBank/DDBJ databases">
        <title>Dual effect of nickel on the cobalt-dependent expression of nitrile hydratase in Rhodococcus.</title>
        <authorList>
            <person name="Lavrov K.V."/>
            <person name="Shemyakina A.O."/>
            <person name="Grechishnikova E.G."/>
            <person name="Novikov A.D."/>
            <person name="Kalinina T.I."/>
            <person name="Yanenko A.S."/>
        </authorList>
    </citation>
    <scope>NUCLEOTIDE SEQUENCE</scope>
    <source>
        <strain evidence="8">VKPM AC-2063</strain>
    </source>
</reference>
<evidence type="ECO:0000259" key="6">
    <source>
        <dbReference type="Pfam" id="PF02211"/>
    </source>
</evidence>
<dbReference type="GO" id="GO:0046914">
    <property type="term" value="F:transition metal ion binding"/>
    <property type="evidence" value="ECO:0007669"/>
    <property type="project" value="InterPro"/>
</dbReference>
<dbReference type="PIRSF" id="PIRSF001427">
    <property type="entry name" value="NHase_beta"/>
    <property type="match status" value="1"/>
</dbReference>
<evidence type="ECO:0000259" key="7">
    <source>
        <dbReference type="Pfam" id="PF21006"/>
    </source>
</evidence>
<keyword evidence="3 5" id="KW-0456">Lyase</keyword>
<evidence type="ECO:0000256" key="4">
    <source>
        <dbReference type="ARBA" id="ARBA00044877"/>
    </source>
</evidence>
<dbReference type="InterPro" id="IPR008990">
    <property type="entry name" value="Elect_transpt_acc-like_dom_sf"/>
</dbReference>
<dbReference type="BRENDA" id="4.2.1.84">
    <property type="organism ID" value="16034"/>
</dbReference>
<dbReference type="SUPFAM" id="SSF50090">
    <property type="entry name" value="Electron transport accessory proteins"/>
    <property type="match status" value="1"/>
</dbReference>
<dbReference type="Gene3D" id="1.10.472.20">
    <property type="entry name" value="Nitrile hydratase, beta subunit"/>
    <property type="match status" value="1"/>
</dbReference>
<comment type="similarity">
    <text evidence="2 5">Belongs to the nitrile hydratase subunit beta family.</text>
</comment>
<evidence type="ECO:0000256" key="3">
    <source>
        <dbReference type="ARBA" id="ARBA00023239"/>
    </source>
</evidence>
<dbReference type="InterPro" id="IPR049054">
    <property type="entry name" value="CN_hydtase_beta-like_N"/>
</dbReference>
<evidence type="ECO:0000256" key="2">
    <source>
        <dbReference type="ARBA" id="ARBA00009098"/>
    </source>
</evidence>
<dbReference type="Pfam" id="PF02211">
    <property type="entry name" value="NHase_beta_C"/>
    <property type="match status" value="1"/>
</dbReference>
<organism evidence="8">
    <name type="scientific">Rhodococcus aetherivorans</name>
    <dbReference type="NCBI Taxonomy" id="191292"/>
    <lineage>
        <taxon>Bacteria</taxon>
        <taxon>Bacillati</taxon>
        <taxon>Actinomycetota</taxon>
        <taxon>Actinomycetes</taxon>
        <taxon>Mycobacteriales</taxon>
        <taxon>Nocardiaceae</taxon>
        <taxon>Rhodococcus</taxon>
    </lineage>
</organism>
<dbReference type="Gene3D" id="2.30.30.50">
    <property type="match status" value="1"/>
</dbReference>
<dbReference type="Pfam" id="PF21006">
    <property type="entry name" value="NHase_beta_N"/>
    <property type="match status" value="1"/>
</dbReference>
<dbReference type="NCBIfam" id="TIGR03888">
    <property type="entry name" value="nitrile_beta"/>
    <property type="match status" value="1"/>
</dbReference>
<feature type="domain" description="Nitrile hydratase beta subunit-like N-terminal" evidence="7">
    <location>
        <begin position="1"/>
        <end position="108"/>
    </location>
</feature>
<dbReference type="AlphaFoldDB" id="A0A2Z6FCD3"/>
<dbReference type="SMR" id="A0A2Z6FCD3"/>
<name>A0A2Z6FCD3_9NOCA</name>
<dbReference type="EMBL" id="LC385649">
    <property type="protein sequence ID" value="BBE25123.1"/>
    <property type="molecule type" value="Genomic_DNA"/>
</dbReference>
<dbReference type="EC" id="4.2.1.84" evidence="5"/>
<evidence type="ECO:0000256" key="5">
    <source>
        <dbReference type="PIRNR" id="PIRNR001427"/>
    </source>
</evidence>
<proteinExistence type="inferred from homology"/>
<sequence>MDGIHDTGGMTGYGPVPYQKDEPFFHYEWEGRTLSILTWMHLKGMSWWDKSRFFRESMGNENYVNEIRNSYYTHWLSAAERILVADKIITEEERKHRVQEILEGRYTDRNPSRKFDPAEIEKAIERLHEPHSLALPGAEPSFSLGDKVKVKNMNPLGHTRCPKYVRNKIGEIVTSHGCQIYPESSSAGLGDDPRPLYTVAFSAQELWGDDGNGKDVVCVDLWEPYLISA</sequence>
<comment type="catalytic activity">
    <reaction evidence="4 5">
        <text>an aliphatic primary amide = an aliphatic nitrile + H2O</text>
        <dbReference type="Rhea" id="RHEA:12673"/>
        <dbReference type="ChEBI" id="CHEBI:15377"/>
        <dbReference type="ChEBI" id="CHEBI:65285"/>
        <dbReference type="ChEBI" id="CHEBI:80291"/>
        <dbReference type="EC" id="4.2.1.84"/>
    </reaction>
</comment>
<dbReference type="InterPro" id="IPR003168">
    <property type="entry name" value="Nitrile_hydratase_bsu"/>
</dbReference>
<feature type="domain" description="Nitrile hydratase beta subunit" evidence="6">
    <location>
        <begin position="138"/>
        <end position="226"/>
    </location>
</feature>
<dbReference type="GO" id="GO:0018822">
    <property type="term" value="F:nitrile hydratase activity"/>
    <property type="evidence" value="ECO:0007669"/>
    <property type="project" value="UniProtKB-EC"/>
</dbReference>
<dbReference type="InterPro" id="IPR042262">
    <property type="entry name" value="CN_hydtase_beta_C"/>
</dbReference>
<evidence type="ECO:0000313" key="8">
    <source>
        <dbReference type="EMBL" id="BBE25123.1"/>
    </source>
</evidence>
<accession>A0A2Z6FCD3</accession>
<evidence type="ECO:0000256" key="1">
    <source>
        <dbReference type="ARBA" id="ARBA00004042"/>
    </source>
</evidence>
<dbReference type="InterPro" id="IPR024690">
    <property type="entry name" value="CN_hydtase_beta_dom_C"/>
</dbReference>
<protein>
    <recommendedName>
        <fullName evidence="5">Nitrile hydratase subunit beta</fullName>
        <shortName evidence="5">NHase</shortName>
        <ecNumber evidence="5">4.2.1.84</ecNumber>
    </recommendedName>
</protein>